<proteinExistence type="predicted"/>
<keyword evidence="3" id="KW-1185">Reference proteome</keyword>
<feature type="compositionally biased region" description="Basic and acidic residues" evidence="1">
    <location>
        <begin position="44"/>
        <end position="60"/>
    </location>
</feature>
<evidence type="ECO:0000256" key="1">
    <source>
        <dbReference type="SAM" id="MobiDB-lite"/>
    </source>
</evidence>
<comment type="caution">
    <text evidence="2">The sequence shown here is derived from an EMBL/GenBank/DDBJ whole genome shotgun (WGS) entry which is preliminary data.</text>
</comment>
<gene>
    <name evidence="2" type="ORF">ACFP1K_15815</name>
</gene>
<dbReference type="RefSeq" id="WP_380753127.1">
    <property type="nucleotide sequence ID" value="NZ_JBHSRF010000019.1"/>
</dbReference>
<evidence type="ECO:0000313" key="2">
    <source>
        <dbReference type="EMBL" id="MFC6082635.1"/>
    </source>
</evidence>
<accession>A0ABW1NGW5</accession>
<feature type="region of interest" description="Disordered" evidence="1">
    <location>
        <begin position="33"/>
        <end position="60"/>
    </location>
</feature>
<dbReference type="EMBL" id="JBHSRF010000019">
    <property type="protein sequence ID" value="MFC6082635.1"/>
    <property type="molecule type" value="Genomic_DNA"/>
</dbReference>
<evidence type="ECO:0000313" key="3">
    <source>
        <dbReference type="Proteomes" id="UP001596137"/>
    </source>
</evidence>
<name>A0ABW1NGW5_9ACTN</name>
<organism evidence="2 3">
    <name type="scientific">Sphaerisporangium aureirubrum</name>
    <dbReference type="NCBI Taxonomy" id="1544736"/>
    <lineage>
        <taxon>Bacteria</taxon>
        <taxon>Bacillati</taxon>
        <taxon>Actinomycetota</taxon>
        <taxon>Actinomycetes</taxon>
        <taxon>Streptosporangiales</taxon>
        <taxon>Streptosporangiaceae</taxon>
        <taxon>Sphaerisporangium</taxon>
    </lineage>
</organism>
<sequence>MSVAKDPGHEAGDVRFTEAGDLEVYDGRRWNRYLGMPPDSASNNRDDPDAGLDRSLPRDA</sequence>
<dbReference type="Proteomes" id="UP001596137">
    <property type="component" value="Unassembled WGS sequence"/>
</dbReference>
<reference evidence="3" key="1">
    <citation type="journal article" date="2019" name="Int. J. Syst. Evol. Microbiol.">
        <title>The Global Catalogue of Microorganisms (GCM) 10K type strain sequencing project: providing services to taxonomists for standard genome sequencing and annotation.</title>
        <authorList>
            <consortium name="The Broad Institute Genomics Platform"/>
            <consortium name="The Broad Institute Genome Sequencing Center for Infectious Disease"/>
            <person name="Wu L."/>
            <person name="Ma J."/>
        </authorList>
    </citation>
    <scope>NUCLEOTIDE SEQUENCE [LARGE SCALE GENOMIC DNA]</scope>
    <source>
        <strain evidence="3">JCM 30346</strain>
    </source>
</reference>
<protein>
    <submittedName>
        <fullName evidence="2">Uncharacterized protein</fullName>
    </submittedName>
</protein>